<evidence type="ECO:0000259" key="9">
    <source>
        <dbReference type="SMART" id="SM00665"/>
    </source>
</evidence>
<comment type="subcellular location">
    <subcellularLocation>
        <location evidence="1">Membrane</location>
    </subcellularLocation>
</comment>
<dbReference type="InterPro" id="IPR006593">
    <property type="entry name" value="Cyt_b561/ferric_Rdtase_TM"/>
</dbReference>
<keyword evidence="2" id="KW-0813">Transport</keyword>
<reference evidence="10" key="1">
    <citation type="submission" date="2021-06" db="EMBL/GenBank/DDBJ databases">
        <authorList>
            <person name="Kallberg Y."/>
            <person name="Tangrot J."/>
            <person name="Rosling A."/>
        </authorList>
    </citation>
    <scope>NUCLEOTIDE SEQUENCE</scope>
    <source>
        <strain evidence="10">CL551</strain>
    </source>
</reference>
<feature type="domain" description="Cytochrome b561" evidence="9">
    <location>
        <begin position="50"/>
        <end position="167"/>
    </location>
</feature>
<dbReference type="PANTHER" id="PTHR31685">
    <property type="entry name" value="INTEGRAL MEMBRANE PROTEIN (AFU_ORTHOLOGUE AFUA_6G12730)-RELATED"/>
    <property type="match status" value="1"/>
</dbReference>
<feature type="transmembrane region" description="Helical" evidence="7">
    <location>
        <begin position="150"/>
        <end position="171"/>
    </location>
</feature>
<dbReference type="SMART" id="SM00665">
    <property type="entry name" value="B561"/>
    <property type="match status" value="1"/>
</dbReference>
<dbReference type="Proteomes" id="UP000789342">
    <property type="component" value="Unassembled WGS sequence"/>
</dbReference>
<dbReference type="Gene3D" id="1.20.120.1770">
    <property type="match status" value="1"/>
</dbReference>
<organism evidence="10 11">
    <name type="scientific">Acaulospora morrowiae</name>
    <dbReference type="NCBI Taxonomy" id="94023"/>
    <lineage>
        <taxon>Eukaryota</taxon>
        <taxon>Fungi</taxon>
        <taxon>Fungi incertae sedis</taxon>
        <taxon>Mucoromycota</taxon>
        <taxon>Glomeromycotina</taxon>
        <taxon>Glomeromycetes</taxon>
        <taxon>Diversisporales</taxon>
        <taxon>Acaulosporaceae</taxon>
        <taxon>Acaulospora</taxon>
    </lineage>
</organism>
<feature type="transmembrane region" description="Helical" evidence="7">
    <location>
        <begin position="326"/>
        <end position="345"/>
    </location>
</feature>
<evidence type="ECO:0000256" key="1">
    <source>
        <dbReference type="ARBA" id="ARBA00004370"/>
    </source>
</evidence>
<keyword evidence="3 7" id="KW-0812">Transmembrane</keyword>
<keyword evidence="4" id="KW-0249">Electron transport</keyword>
<dbReference type="Pfam" id="PF10355">
    <property type="entry name" value="Ytp1"/>
    <property type="match status" value="2"/>
</dbReference>
<keyword evidence="11" id="KW-1185">Reference proteome</keyword>
<dbReference type="GO" id="GO:0016020">
    <property type="term" value="C:membrane"/>
    <property type="evidence" value="ECO:0007669"/>
    <property type="project" value="UniProtKB-SubCell"/>
</dbReference>
<feature type="transmembrane region" description="Helical" evidence="7">
    <location>
        <begin position="183"/>
        <end position="207"/>
    </location>
</feature>
<feature type="signal peptide" evidence="8">
    <location>
        <begin position="1"/>
        <end position="23"/>
    </location>
</feature>
<dbReference type="Pfam" id="PF10348">
    <property type="entry name" value="DUF2427"/>
    <property type="match status" value="1"/>
</dbReference>
<protein>
    <submittedName>
        <fullName evidence="10">6262_t:CDS:1</fullName>
    </submittedName>
</protein>
<dbReference type="CDD" id="cd08760">
    <property type="entry name" value="Cyt_b561_FRRS1_like"/>
    <property type="match status" value="1"/>
</dbReference>
<evidence type="ECO:0000256" key="6">
    <source>
        <dbReference type="ARBA" id="ARBA00023136"/>
    </source>
</evidence>
<evidence type="ECO:0000256" key="5">
    <source>
        <dbReference type="ARBA" id="ARBA00022989"/>
    </source>
</evidence>
<name>A0A9N8YZY0_9GLOM</name>
<sequence length="502" mass="56152">MEVLKKSGCSLTLLILIGHLVKAHEHHHSTGNSTLGSGITSEPIDGILWAHIIFMTLAFGILFPTGMVLGLSKSRWHVPVQILGTSLATIGYFLGHAHGGREFEENIHSSFASYVVLLLLAQIGIGMFLKLHLERGPRWLRPMLVKFHKIFGIVIPVVSYIQIVFGAIVANGWCRGDHLGQCLAHFIMGSSFIGYGMVLIIMMRLGVAFLRRKRKSQDYYDSWTIMLWGLVNTFTEHRQVIREGLATLIEPKFLTHFDRLLQKPWSHKDLQHTALGLMWWAGGTAGVYLSRKGKRTIIPALVVIFTGFAMGSHAQSSEFSTKIHAIFGMTLVSAGIVRIIEITFLGNRKTITPLHHLSPYLLILSGLLFMGSNEEQVAFLEQRDIDPFSYALVYSTIAFLVFIYSHLQIDLYWLSGDNDGESKYDIAIGDTMMHSRNIPHIPLPTNDSRGSSASHDDDRMINEGQVKLLDRNSGNGFQLNELLVNQLDDDENEKMNGEANGM</sequence>
<comment type="caution">
    <text evidence="10">The sequence shown here is derived from an EMBL/GenBank/DDBJ whole genome shotgun (WGS) entry which is preliminary data.</text>
</comment>
<dbReference type="InterPro" id="IPR018825">
    <property type="entry name" value="DUF2427"/>
</dbReference>
<dbReference type="OrthoDB" id="4137487at2759"/>
<accession>A0A9N8YZY0</accession>
<feature type="transmembrane region" description="Helical" evidence="7">
    <location>
        <begin position="78"/>
        <end position="99"/>
    </location>
</feature>
<feature type="transmembrane region" description="Helical" evidence="7">
    <location>
        <begin position="388"/>
        <end position="407"/>
    </location>
</feature>
<dbReference type="InterPro" id="IPR018827">
    <property type="entry name" value="YTP1_C"/>
</dbReference>
<dbReference type="AlphaFoldDB" id="A0A9N8YZY0"/>
<evidence type="ECO:0000256" key="7">
    <source>
        <dbReference type="SAM" id="Phobius"/>
    </source>
</evidence>
<feature type="transmembrane region" description="Helical" evidence="7">
    <location>
        <begin position="357"/>
        <end position="373"/>
    </location>
</feature>
<proteinExistence type="predicted"/>
<evidence type="ECO:0000313" key="11">
    <source>
        <dbReference type="Proteomes" id="UP000789342"/>
    </source>
</evidence>
<evidence type="ECO:0000256" key="2">
    <source>
        <dbReference type="ARBA" id="ARBA00022448"/>
    </source>
</evidence>
<dbReference type="EMBL" id="CAJVPV010000637">
    <property type="protein sequence ID" value="CAG8466914.1"/>
    <property type="molecule type" value="Genomic_DNA"/>
</dbReference>
<gene>
    <name evidence="10" type="ORF">AMORRO_LOCUS1672</name>
</gene>
<feature type="chain" id="PRO_5040262383" evidence="8">
    <location>
        <begin position="24"/>
        <end position="502"/>
    </location>
</feature>
<feature type="transmembrane region" description="Helical" evidence="7">
    <location>
        <begin position="47"/>
        <end position="71"/>
    </location>
</feature>
<keyword evidence="8" id="KW-0732">Signal</keyword>
<evidence type="ECO:0000256" key="4">
    <source>
        <dbReference type="ARBA" id="ARBA00022982"/>
    </source>
</evidence>
<evidence type="ECO:0000256" key="3">
    <source>
        <dbReference type="ARBA" id="ARBA00022692"/>
    </source>
</evidence>
<feature type="transmembrane region" description="Helical" evidence="7">
    <location>
        <begin position="111"/>
        <end position="129"/>
    </location>
</feature>
<keyword evidence="6 7" id="KW-0472">Membrane</keyword>
<evidence type="ECO:0000313" key="10">
    <source>
        <dbReference type="EMBL" id="CAG8466914.1"/>
    </source>
</evidence>
<feature type="transmembrane region" description="Helical" evidence="7">
    <location>
        <begin position="297"/>
        <end position="314"/>
    </location>
</feature>
<evidence type="ECO:0000256" key="8">
    <source>
        <dbReference type="SAM" id="SignalP"/>
    </source>
</evidence>
<dbReference type="PANTHER" id="PTHR31685:SF2">
    <property type="entry name" value="PROTEIN YTP1"/>
    <property type="match status" value="1"/>
</dbReference>
<keyword evidence="5 7" id="KW-1133">Transmembrane helix</keyword>